<reference evidence="14 15" key="1">
    <citation type="submission" date="2019-01" db="EMBL/GenBank/DDBJ databases">
        <title>Sequencing of cultivated peanut Arachis hypogaea provides insights into genome evolution and oil improvement.</title>
        <authorList>
            <person name="Chen X."/>
        </authorList>
    </citation>
    <scope>NUCLEOTIDE SEQUENCE [LARGE SCALE GENOMIC DNA]</scope>
    <source>
        <strain evidence="15">cv. Fuhuasheng</strain>
        <tissue evidence="14">Leaves</tissue>
    </source>
</reference>
<dbReference type="SUPFAM" id="SSF57903">
    <property type="entry name" value="FYVE/PHD zinc finger"/>
    <property type="match status" value="1"/>
</dbReference>
<evidence type="ECO:0000256" key="7">
    <source>
        <dbReference type="ARBA" id="ARBA00023134"/>
    </source>
</evidence>
<dbReference type="Proteomes" id="UP000289738">
    <property type="component" value="Chromosome B05"/>
</dbReference>
<dbReference type="GO" id="GO:0005834">
    <property type="term" value="C:heterotrimeric G-protein complex"/>
    <property type="evidence" value="ECO:0007669"/>
    <property type="project" value="TreeGrafter"/>
</dbReference>
<evidence type="ECO:0000256" key="3">
    <source>
        <dbReference type="ARBA" id="ARBA00022741"/>
    </source>
</evidence>
<accession>A0A444Z1I1</accession>
<dbReference type="EMBL" id="SDMP01000015">
    <property type="protein sequence ID" value="RYR08026.1"/>
    <property type="molecule type" value="Genomic_DNA"/>
</dbReference>
<dbReference type="GO" id="GO:0003924">
    <property type="term" value="F:GTPase activity"/>
    <property type="evidence" value="ECO:0007669"/>
    <property type="project" value="InterPro"/>
</dbReference>
<evidence type="ECO:0008006" key="16">
    <source>
        <dbReference type="Google" id="ProtNLM"/>
    </source>
</evidence>
<keyword evidence="5" id="KW-0862">Zinc</keyword>
<evidence type="ECO:0000256" key="4">
    <source>
        <dbReference type="ARBA" id="ARBA00022771"/>
    </source>
</evidence>
<dbReference type="FunFam" id="1.10.400.10:FF:000005">
    <property type="entry name" value="Extra-large guanine nucleotide-binding protein 3"/>
    <property type="match status" value="1"/>
</dbReference>
<feature type="binding site" evidence="11">
    <location>
        <begin position="796"/>
        <end position="799"/>
    </location>
    <ligand>
        <name>GTP</name>
        <dbReference type="ChEBI" id="CHEBI:37565"/>
    </ligand>
</feature>
<dbReference type="GO" id="GO:0005737">
    <property type="term" value="C:cytoplasm"/>
    <property type="evidence" value="ECO:0007669"/>
    <property type="project" value="TreeGrafter"/>
</dbReference>
<feature type="compositionally biased region" description="Acidic residues" evidence="13">
    <location>
        <begin position="193"/>
        <end position="205"/>
    </location>
</feature>
<keyword evidence="8" id="KW-0807">Transducer</keyword>
<feature type="compositionally biased region" description="Basic and acidic residues" evidence="13">
    <location>
        <begin position="138"/>
        <end position="147"/>
    </location>
</feature>
<feature type="region of interest" description="Disordered" evidence="13">
    <location>
        <begin position="99"/>
        <end position="221"/>
    </location>
</feature>
<dbReference type="GO" id="GO:0008270">
    <property type="term" value="F:zinc ion binding"/>
    <property type="evidence" value="ECO:0007669"/>
    <property type="project" value="UniProtKB-KW"/>
</dbReference>
<dbReference type="GO" id="GO:0007188">
    <property type="term" value="P:adenylate cyclase-modulating G protein-coupled receptor signaling pathway"/>
    <property type="evidence" value="ECO:0007669"/>
    <property type="project" value="TreeGrafter"/>
</dbReference>
<evidence type="ECO:0000256" key="6">
    <source>
        <dbReference type="ARBA" id="ARBA00022837"/>
    </source>
</evidence>
<dbReference type="SUPFAM" id="SSF52540">
    <property type="entry name" value="P-loop containing nucleoside triphosphate hydrolases"/>
    <property type="match status" value="1"/>
</dbReference>
<dbReference type="Pfam" id="PF00503">
    <property type="entry name" value="G-alpha"/>
    <property type="match status" value="1"/>
</dbReference>
<dbReference type="STRING" id="3818.A0A444Z1I1"/>
<feature type="compositionally biased region" description="Polar residues" evidence="13">
    <location>
        <begin position="71"/>
        <end position="83"/>
    </location>
</feature>
<dbReference type="SMART" id="SM00275">
    <property type="entry name" value="G_alpha"/>
    <property type="match status" value="1"/>
</dbReference>
<feature type="compositionally biased region" description="Low complexity" evidence="13">
    <location>
        <begin position="155"/>
        <end position="175"/>
    </location>
</feature>
<dbReference type="Gene3D" id="3.40.50.300">
    <property type="entry name" value="P-loop containing nucleotide triphosphate hydrolases"/>
    <property type="match status" value="1"/>
</dbReference>
<comment type="caution">
    <text evidence="14">The sequence shown here is derived from an EMBL/GenBank/DDBJ whole genome shotgun (WGS) entry which is preliminary data.</text>
</comment>
<dbReference type="InterPro" id="IPR001019">
    <property type="entry name" value="Gprotein_alpha_su"/>
</dbReference>
<keyword evidence="6" id="KW-0106">Calcium</keyword>
<gene>
    <name evidence="14" type="ORF">Ahy_B05g075562</name>
</gene>
<keyword evidence="12" id="KW-0460">Magnesium</keyword>
<keyword evidence="9" id="KW-0539">Nucleus</keyword>
<dbReference type="InterPro" id="IPR011011">
    <property type="entry name" value="Znf_FYVE_PHD"/>
</dbReference>
<evidence type="ECO:0000256" key="8">
    <source>
        <dbReference type="ARBA" id="ARBA00023224"/>
    </source>
</evidence>
<name>A0A444Z1I1_ARAHY</name>
<dbReference type="AlphaFoldDB" id="A0A444Z1I1"/>
<dbReference type="PANTHER" id="PTHR10218:SF317">
    <property type="entry name" value="EXTRA-LARGE GUANINE NUCLEOTIDE-BINDING PROTEIN 3-LIKE"/>
    <property type="match status" value="1"/>
</dbReference>
<evidence type="ECO:0000256" key="1">
    <source>
        <dbReference type="ARBA" id="ARBA00004123"/>
    </source>
</evidence>
<dbReference type="GO" id="GO:0001664">
    <property type="term" value="F:G protein-coupled receptor binding"/>
    <property type="evidence" value="ECO:0007669"/>
    <property type="project" value="TreeGrafter"/>
</dbReference>
<keyword evidence="2 12" id="KW-0479">Metal-binding</keyword>
<dbReference type="PRINTS" id="PR00318">
    <property type="entry name" value="GPROTEINA"/>
</dbReference>
<feature type="compositionally biased region" description="Polar residues" evidence="13">
    <location>
        <begin position="122"/>
        <end position="137"/>
    </location>
</feature>
<protein>
    <recommendedName>
        <fullName evidence="16">Extra-large guanine nucleotide-binding protein</fullName>
    </recommendedName>
</protein>
<dbReference type="GO" id="GO:0031683">
    <property type="term" value="F:G-protein beta/gamma-subunit complex binding"/>
    <property type="evidence" value="ECO:0007669"/>
    <property type="project" value="InterPro"/>
</dbReference>
<organism evidence="14 15">
    <name type="scientific">Arachis hypogaea</name>
    <name type="common">Peanut</name>
    <dbReference type="NCBI Taxonomy" id="3818"/>
    <lineage>
        <taxon>Eukaryota</taxon>
        <taxon>Viridiplantae</taxon>
        <taxon>Streptophyta</taxon>
        <taxon>Embryophyta</taxon>
        <taxon>Tracheophyta</taxon>
        <taxon>Spermatophyta</taxon>
        <taxon>Magnoliopsida</taxon>
        <taxon>eudicotyledons</taxon>
        <taxon>Gunneridae</taxon>
        <taxon>Pentapetalae</taxon>
        <taxon>rosids</taxon>
        <taxon>fabids</taxon>
        <taxon>Fabales</taxon>
        <taxon>Fabaceae</taxon>
        <taxon>Papilionoideae</taxon>
        <taxon>50 kb inversion clade</taxon>
        <taxon>dalbergioids sensu lato</taxon>
        <taxon>Dalbergieae</taxon>
        <taxon>Pterocarpus clade</taxon>
        <taxon>Arachis</taxon>
    </lineage>
</organism>
<dbReference type="Gene3D" id="1.10.400.10">
    <property type="entry name" value="GI Alpha 1, domain 2-like"/>
    <property type="match status" value="1"/>
</dbReference>
<comment type="subcellular location">
    <subcellularLocation>
        <location evidence="1">Nucleus</location>
    </subcellularLocation>
</comment>
<keyword evidence="7 11" id="KW-0342">GTP-binding</keyword>
<evidence type="ECO:0000256" key="5">
    <source>
        <dbReference type="ARBA" id="ARBA00022833"/>
    </source>
</evidence>
<comment type="similarity">
    <text evidence="10">Belongs to the G-alpha family. XLG subfamily.</text>
</comment>
<dbReference type="GO" id="GO:0005525">
    <property type="term" value="F:GTP binding"/>
    <property type="evidence" value="ECO:0007669"/>
    <property type="project" value="UniProtKB-KW"/>
</dbReference>
<evidence type="ECO:0000256" key="12">
    <source>
        <dbReference type="PIRSR" id="PIRSR601019-2"/>
    </source>
</evidence>
<keyword evidence="4" id="KW-0863">Zinc-finger</keyword>
<dbReference type="PROSITE" id="PS51882">
    <property type="entry name" value="G_ALPHA"/>
    <property type="match status" value="1"/>
</dbReference>
<keyword evidence="15" id="KW-1185">Reference proteome</keyword>
<proteinExistence type="inferred from homology"/>
<dbReference type="CDD" id="cd00066">
    <property type="entry name" value="G-alpha"/>
    <property type="match status" value="1"/>
</dbReference>
<keyword evidence="3 11" id="KW-0547">Nucleotide-binding</keyword>
<dbReference type="FunFam" id="3.40.50.300:FF:001044">
    <property type="entry name" value="Extra-large guanine nucleotide-binding protein 3"/>
    <property type="match status" value="1"/>
</dbReference>
<evidence type="ECO:0000313" key="14">
    <source>
        <dbReference type="EMBL" id="RYR08026.1"/>
    </source>
</evidence>
<feature type="region of interest" description="Disordered" evidence="13">
    <location>
        <begin position="63"/>
        <end position="86"/>
    </location>
</feature>
<evidence type="ECO:0000256" key="10">
    <source>
        <dbReference type="ARBA" id="ARBA00060880"/>
    </source>
</evidence>
<evidence type="ECO:0000256" key="9">
    <source>
        <dbReference type="ARBA" id="ARBA00023242"/>
    </source>
</evidence>
<sequence length="911" mass="102226">MASDSPEDDKTWEDVLRRMLPAGAPMPDEEQLDYSIAVEYVGPPVPYDVPRVDPVEIAAATAATAPIRTPSVASAASDYSTASPIPVAMPVHSRFSRFSRVRNGNGNGNGSGFGCEPRSPAAESQRSLSVSRTQFDSRSGEVDRSEFSGEDAADDAVSSASSPPQTAAPSSAPRAVEGKRPTTVTFNTPRDSEYDDDDDDEDDDGYTSPRSAATEPVGSPVAATAARAASAAPKKRWICSRCGNANRLKEKEACLVCDARYCSNCVLKAMGSMPEGRKCVSCIRKPIDESKRSSLGKSSRLLSKVCSPLEIRQIMKAEKECAANQLRPEQLIVNGRQLRQEELAEILGCPIPPQKLKPGRYWYDKDSGLWGKEGEKPDKIISSKLNIGGKLQSEASNGNTRVYMNGREITKIELRMLKVIIIWQMYNAHVIPISGFMMMDLMRKKAKTISRETYGERQASTRFICSLFSLPVPPTNPPGVKDNATNYSTRSVPEYLDHGRVQKLLLFGMEGSGTATLFKQACAKFLYGSKFTEDELQNIKLMIQSNMYKYLSILLEGREQFEEEALAEKESTSLNGEGSGPGTTAEENKPTIYSINQRFKHFSDWLLDIMATGDLEAFFPAATREYAPMVDEIWRDPAVQETYKRREELHNLPDVAKYFLDRAIEISSNEYEPSEKDVLYAEGVTQSNGLAFMEFSFDDRSPMSEIYSENLNAPPPLSKYQLIRINSKGLRDGCKWLEMFEDVRVVIFCVALSDYDQLWPTSTGQFRNKMLASRDLFESLVRHPCFKDTPFVLLLNKYDAFEDKINKAPLSTCEWFSDFCPVRPHHNNHALAHQAFYYIAVRFKELYYSITGQKLFVGQTRGRDRGSVDEAFKYIREIIKWDDEKDDEYEINAEESFYSTEVSSSPYIRQE</sequence>
<dbReference type="InterPro" id="IPR027417">
    <property type="entry name" value="P-loop_NTPase"/>
</dbReference>
<evidence type="ECO:0000313" key="15">
    <source>
        <dbReference type="Proteomes" id="UP000289738"/>
    </source>
</evidence>
<dbReference type="PANTHER" id="PTHR10218">
    <property type="entry name" value="GTP-BINDING PROTEIN ALPHA SUBUNIT"/>
    <property type="match status" value="1"/>
</dbReference>
<evidence type="ECO:0000256" key="11">
    <source>
        <dbReference type="PIRSR" id="PIRSR601019-1"/>
    </source>
</evidence>
<evidence type="ECO:0000256" key="2">
    <source>
        <dbReference type="ARBA" id="ARBA00022723"/>
    </source>
</evidence>
<feature type="binding site" evidence="12">
    <location>
        <position position="687"/>
    </location>
    <ligand>
        <name>Mg(2+)</name>
        <dbReference type="ChEBI" id="CHEBI:18420"/>
    </ligand>
</feature>
<evidence type="ECO:0000256" key="13">
    <source>
        <dbReference type="SAM" id="MobiDB-lite"/>
    </source>
</evidence>
<dbReference type="SUPFAM" id="SSF47895">
    <property type="entry name" value="Transducin (alpha subunit), insertion domain"/>
    <property type="match status" value="1"/>
</dbReference>
<feature type="region of interest" description="Disordered" evidence="13">
    <location>
        <begin position="565"/>
        <end position="589"/>
    </location>
</feature>
<dbReference type="GO" id="GO:0005634">
    <property type="term" value="C:nucleus"/>
    <property type="evidence" value="ECO:0007669"/>
    <property type="project" value="UniProtKB-SubCell"/>
</dbReference>
<dbReference type="InterPro" id="IPR011025">
    <property type="entry name" value="GproteinA_insert"/>
</dbReference>